<dbReference type="InterPro" id="IPR035906">
    <property type="entry name" value="MetI-like_sf"/>
</dbReference>
<comment type="similarity">
    <text evidence="2 10">Belongs to the binding-protein-dependent transport system permease family. CysTW subfamily.</text>
</comment>
<keyword evidence="10" id="KW-0997">Cell inner membrane</keyword>
<organism evidence="12 13">
    <name type="scientific">Thiohalocapsa marina</name>
    <dbReference type="NCBI Taxonomy" id="424902"/>
    <lineage>
        <taxon>Bacteria</taxon>
        <taxon>Pseudomonadati</taxon>
        <taxon>Pseudomonadota</taxon>
        <taxon>Gammaproteobacteria</taxon>
        <taxon>Chromatiales</taxon>
        <taxon>Chromatiaceae</taxon>
        <taxon>Thiohalocapsa</taxon>
    </lineage>
</organism>
<feature type="transmembrane region" description="Helical" evidence="9">
    <location>
        <begin position="177"/>
        <end position="200"/>
    </location>
</feature>
<dbReference type="EMBL" id="VWXX01000009">
    <property type="protein sequence ID" value="KAA6185538.1"/>
    <property type="molecule type" value="Genomic_DNA"/>
</dbReference>
<dbReference type="OrthoDB" id="9785113at2"/>
<reference evidence="12 13" key="1">
    <citation type="submission" date="2019-09" db="EMBL/GenBank/DDBJ databases">
        <title>Whole-genome sequence of the purple sulfur bacterium Thiohalocapsa marina DSM 19078.</title>
        <authorList>
            <person name="Kyndt J.A."/>
            <person name="Meyer T.E."/>
        </authorList>
    </citation>
    <scope>NUCLEOTIDE SEQUENCE [LARGE SCALE GENOMIC DNA]</scope>
    <source>
        <strain evidence="12 13">DSM 19078</strain>
    </source>
</reference>
<dbReference type="SUPFAM" id="SSF161098">
    <property type="entry name" value="MetI-like"/>
    <property type="match status" value="1"/>
</dbReference>
<evidence type="ECO:0000256" key="3">
    <source>
        <dbReference type="ARBA" id="ARBA00022448"/>
    </source>
</evidence>
<comment type="subcellular location">
    <subcellularLocation>
        <location evidence="10">Cell inner membrane</location>
        <topology evidence="10">Multi-pass membrane protein</topology>
    </subcellularLocation>
    <subcellularLocation>
        <location evidence="1 9">Cell membrane</location>
        <topology evidence="1 9">Multi-pass membrane protein</topology>
    </subcellularLocation>
</comment>
<feature type="transmembrane region" description="Helical" evidence="9">
    <location>
        <begin position="124"/>
        <end position="148"/>
    </location>
</feature>
<evidence type="ECO:0000313" key="12">
    <source>
        <dbReference type="EMBL" id="KAA6185538.1"/>
    </source>
</evidence>
<dbReference type="CDD" id="cd06261">
    <property type="entry name" value="TM_PBP2"/>
    <property type="match status" value="1"/>
</dbReference>
<dbReference type="GO" id="GO:0005315">
    <property type="term" value="F:phosphate transmembrane transporter activity"/>
    <property type="evidence" value="ECO:0007669"/>
    <property type="project" value="InterPro"/>
</dbReference>
<evidence type="ECO:0000256" key="10">
    <source>
        <dbReference type="RuleBase" id="RU363054"/>
    </source>
</evidence>
<proteinExistence type="inferred from homology"/>
<keyword evidence="6 9" id="KW-0812">Transmembrane</keyword>
<dbReference type="NCBIfam" id="TIGR02138">
    <property type="entry name" value="phosphate_pstC"/>
    <property type="match status" value="1"/>
</dbReference>
<keyword evidence="13" id="KW-1185">Reference proteome</keyword>
<dbReference type="PROSITE" id="PS50928">
    <property type="entry name" value="ABC_TM1"/>
    <property type="match status" value="1"/>
</dbReference>
<feature type="transmembrane region" description="Helical" evidence="9">
    <location>
        <begin position="29"/>
        <end position="50"/>
    </location>
</feature>
<evidence type="ECO:0000256" key="9">
    <source>
        <dbReference type="RuleBase" id="RU363032"/>
    </source>
</evidence>
<evidence type="ECO:0000256" key="4">
    <source>
        <dbReference type="ARBA" id="ARBA00022475"/>
    </source>
</evidence>
<dbReference type="Gene3D" id="1.10.3720.10">
    <property type="entry name" value="MetI-like"/>
    <property type="match status" value="1"/>
</dbReference>
<evidence type="ECO:0000256" key="1">
    <source>
        <dbReference type="ARBA" id="ARBA00004651"/>
    </source>
</evidence>
<comment type="function">
    <text evidence="10">Part of the binding-protein-dependent transport system for phosphate; probably responsible for the translocation of the substrate across the membrane.</text>
</comment>
<dbReference type="InterPro" id="IPR011864">
    <property type="entry name" value="Phosphate_PstC"/>
</dbReference>
<dbReference type="RefSeq" id="WP_150092433.1">
    <property type="nucleotide sequence ID" value="NZ_JBFUOH010000097.1"/>
</dbReference>
<accession>A0A5M8FKW1</accession>
<feature type="transmembrane region" description="Helical" evidence="9">
    <location>
        <begin position="90"/>
        <end position="112"/>
    </location>
</feature>
<comment type="caution">
    <text evidence="12">The sequence shown here is derived from an EMBL/GenBank/DDBJ whole genome shotgun (WGS) entry which is preliminary data.</text>
</comment>
<evidence type="ECO:0000256" key="2">
    <source>
        <dbReference type="ARBA" id="ARBA00007069"/>
    </source>
</evidence>
<evidence type="ECO:0000256" key="8">
    <source>
        <dbReference type="ARBA" id="ARBA00023136"/>
    </source>
</evidence>
<evidence type="ECO:0000256" key="7">
    <source>
        <dbReference type="ARBA" id="ARBA00022989"/>
    </source>
</evidence>
<keyword evidence="3 9" id="KW-0813">Transport</keyword>
<dbReference type="GO" id="GO:0005886">
    <property type="term" value="C:plasma membrane"/>
    <property type="evidence" value="ECO:0007669"/>
    <property type="project" value="UniProtKB-SubCell"/>
</dbReference>
<name>A0A5M8FKW1_9GAMM</name>
<evidence type="ECO:0000313" key="13">
    <source>
        <dbReference type="Proteomes" id="UP000322981"/>
    </source>
</evidence>
<keyword evidence="4" id="KW-1003">Cell membrane</keyword>
<dbReference type="PANTHER" id="PTHR30425:SF1">
    <property type="entry name" value="PHOSPHATE TRANSPORT SYSTEM PERMEASE PROTEIN PSTC"/>
    <property type="match status" value="1"/>
</dbReference>
<sequence>MAINPFANSGNSGSITRPPSSAERATDSIFRAVAYVCALLIIVLVAFILWEIGKKAVPAMADHGLGFWVGTTWDTNNGVFGVLPEIWGTLYSSLLALLVGGVFGIAIAIFLTQDFIHDRVASTFRTIVELLAAIPSVVYGLWGIYVLIPMIRPGAEWLHAHFSWFPLFGSDLSGPGMAPAALVLAIMILPTVAAISVDAFRRIPYKVKEAAYGMGTTKWEAILKVMLPTASSGILAALVLGFGRALGETMALAMLIGNSNQISLSLFAPANTLASLLASNFPEAGPIEVQALMYAALVLLLITFAVNIIGLGIQQYTMRKFEGKA</sequence>
<dbReference type="InterPro" id="IPR051124">
    <property type="entry name" value="Phosphate_Transport_Permease"/>
</dbReference>
<evidence type="ECO:0000256" key="5">
    <source>
        <dbReference type="ARBA" id="ARBA00022592"/>
    </source>
</evidence>
<feature type="domain" description="ABC transmembrane type-1" evidence="11">
    <location>
        <begin position="86"/>
        <end position="310"/>
    </location>
</feature>
<feature type="transmembrane region" description="Helical" evidence="9">
    <location>
        <begin position="221"/>
        <end position="242"/>
    </location>
</feature>
<gene>
    <name evidence="12" type="primary">pstC</name>
    <name evidence="12" type="ORF">F2Q65_08660</name>
</gene>
<dbReference type="AlphaFoldDB" id="A0A5M8FKW1"/>
<dbReference type="GO" id="GO:0006817">
    <property type="term" value="P:phosphate ion transport"/>
    <property type="evidence" value="ECO:0007669"/>
    <property type="project" value="UniProtKB-KW"/>
</dbReference>
<feature type="transmembrane region" description="Helical" evidence="9">
    <location>
        <begin position="291"/>
        <end position="313"/>
    </location>
</feature>
<protein>
    <recommendedName>
        <fullName evidence="10">Phosphate transport system permease protein</fullName>
    </recommendedName>
</protein>
<keyword evidence="8 9" id="KW-0472">Membrane</keyword>
<dbReference type="InterPro" id="IPR000515">
    <property type="entry name" value="MetI-like"/>
</dbReference>
<evidence type="ECO:0000256" key="6">
    <source>
        <dbReference type="ARBA" id="ARBA00022692"/>
    </source>
</evidence>
<dbReference type="Pfam" id="PF00528">
    <property type="entry name" value="BPD_transp_1"/>
    <property type="match status" value="1"/>
</dbReference>
<dbReference type="PANTHER" id="PTHR30425">
    <property type="entry name" value="PHOSPHATE TRANSPORT SYSTEM PERMEASE PROTEIN PST"/>
    <property type="match status" value="1"/>
</dbReference>
<dbReference type="Proteomes" id="UP000322981">
    <property type="component" value="Unassembled WGS sequence"/>
</dbReference>
<evidence type="ECO:0000259" key="11">
    <source>
        <dbReference type="PROSITE" id="PS50928"/>
    </source>
</evidence>
<keyword evidence="5 10" id="KW-0592">Phosphate transport</keyword>
<keyword evidence="7 9" id="KW-1133">Transmembrane helix</keyword>